<dbReference type="Gene3D" id="3.30.43.10">
    <property type="entry name" value="Uridine Diphospho-n-acetylenolpyruvylglucosamine Reductase, domain 2"/>
    <property type="match status" value="1"/>
</dbReference>
<feature type="domain" description="FAD-binding PCMH-type" evidence="6">
    <location>
        <begin position="34"/>
        <end position="212"/>
    </location>
</feature>
<dbReference type="RefSeq" id="WP_068133474.1">
    <property type="nucleotide sequence ID" value="NZ_AP014924.1"/>
</dbReference>
<dbReference type="AlphaFoldDB" id="A0A0K2SGH7"/>
<dbReference type="PANTHER" id="PTHR42934:SF1">
    <property type="entry name" value="GLYCOLATE OXIDASE SUBUNIT GLCD"/>
    <property type="match status" value="1"/>
</dbReference>
<keyword evidence="8" id="KW-1185">Reference proteome</keyword>
<dbReference type="InterPro" id="IPR004113">
    <property type="entry name" value="FAD-bd_oxidored_4_C"/>
</dbReference>
<comment type="cofactor">
    <cofactor evidence="1">
        <name>FAD</name>
        <dbReference type="ChEBI" id="CHEBI:57692"/>
    </cofactor>
</comment>
<keyword evidence="3" id="KW-0285">Flavoprotein</keyword>
<sequence length="461" mass="48803">MARLGRELGEIVGPSWVMTEPHELFAYAYDATGEKAMPDVVCFPGTAQEAAGVVAAAHRLGVPLLARGAGTNLSGGTIPVAGGLVLAMNRMNRILEIDVEGRTATVEPGCPNLALQEALRPLGFFCAPDPSSHRVSTLGGNASENAGGPHCAKYGVTTHHVLALEVVLPDGRRARLGSPAADAPGLDLVGLWVGSEGTLGVITGLTVRILPLPDAVQTMLAVFDDLEAALQTVSDIIAARVVPATLELLDRGTIETVEAFAHAGYPLDAGAVLLIEVDGTEPAVAHAREAVARICREAGARELRIARDEAERDALWLGRRAAYGAAARLSSHLWTQDITVPRPRLAEMMRAVRRIGENYRIPMIAVAHAGDGNLHPLVPYNPKDADQMRRMKAADREILETCVRLGGSITGEHGVGLDKIGNLELMFAEEDLGLMRHVKAVFDPEGRMNPGKAIPAARGAV</sequence>
<dbReference type="SUPFAM" id="SSF56176">
    <property type="entry name" value="FAD-binding/transporter-associated domain-like"/>
    <property type="match status" value="1"/>
</dbReference>
<dbReference type="GO" id="GO:0071949">
    <property type="term" value="F:FAD binding"/>
    <property type="evidence" value="ECO:0007669"/>
    <property type="project" value="InterPro"/>
</dbReference>
<keyword evidence="4" id="KW-0274">FAD</keyword>
<dbReference type="PROSITE" id="PS51387">
    <property type="entry name" value="FAD_PCMH"/>
    <property type="match status" value="1"/>
</dbReference>
<dbReference type="InterPro" id="IPR016166">
    <property type="entry name" value="FAD-bd_PCMH"/>
</dbReference>
<evidence type="ECO:0000259" key="6">
    <source>
        <dbReference type="PROSITE" id="PS51387"/>
    </source>
</evidence>
<evidence type="ECO:0000256" key="5">
    <source>
        <dbReference type="ARBA" id="ARBA00023002"/>
    </source>
</evidence>
<dbReference type="InterPro" id="IPR016167">
    <property type="entry name" value="FAD-bd_PCMH_sub1"/>
</dbReference>
<dbReference type="KEGG" id="lpil:LIP_0349"/>
<evidence type="ECO:0000313" key="7">
    <source>
        <dbReference type="EMBL" id="BAS26206.1"/>
    </source>
</evidence>
<dbReference type="Pfam" id="PF02913">
    <property type="entry name" value="FAD-oxidase_C"/>
    <property type="match status" value="1"/>
</dbReference>
<evidence type="ECO:0000256" key="3">
    <source>
        <dbReference type="ARBA" id="ARBA00022630"/>
    </source>
</evidence>
<dbReference type="FunFam" id="3.30.70.2740:FF:000001">
    <property type="entry name" value="D-lactate dehydrogenase mitochondrial"/>
    <property type="match status" value="1"/>
</dbReference>
<reference evidence="8" key="1">
    <citation type="submission" date="2015-07" db="EMBL/GenBank/DDBJ databases">
        <title>Complete genome sequence and phylogenetic analysis of Limnochorda pilosa.</title>
        <authorList>
            <person name="Watanabe M."/>
            <person name="Kojima H."/>
            <person name="Fukui M."/>
        </authorList>
    </citation>
    <scope>NUCLEOTIDE SEQUENCE [LARGE SCALE GENOMIC DNA]</scope>
    <source>
        <strain evidence="8">HC45</strain>
    </source>
</reference>
<dbReference type="SUPFAM" id="SSF55103">
    <property type="entry name" value="FAD-linked oxidases, C-terminal domain"/>
    <property type="match status" value="1"/>
</dbReference>
<accession>A0A0K2SGH7</accession>
<dbReference type="EMBL" id="AP014924">
    <property type="protein sequence ID" value="BAS26206.1"/>
    <property type="molecule type" value="Genomic_DNA"/>
</dbReference>
<reference evidence="8" key="2">
    <citation type="journal article" date="2016" name="Int. J. Syst. Evol. Microbiol.">
        <title>Complete genome sequence and cell structure of Limnochorda pilosa, a Gram-negative spore-former within the phylum Firmicutes.</title>
        <authorList>
            <person name="Watanabe M."/>
            <person name="Kojima H."/>
            <person name="Fukui M."/>
        </authorList>
    </citation>
    <scope>NUCLEOTIDE SEQUENCE [LARGE SCALE GENOMIC DNA]</scope>
    <source>
        <strain evidence="8">HC45</strain>
    </source>
</reference>
<comment type="similarity">
    <text evidence="2">Belongs to the FAD-binding oxidoreductase/transferase type 4 family.</text>
</comment>
<dbReference type="FunFam" id="1.10.45.10:FF:000001">
    <property type="entry name" value="D-lactate dehydrogenase mitochondrial"/>
    <property type="match status" value="1"/>
</dbReference>
<evidence type="ECO:0000256" key="4">
    <source>
        <dbReference type="ARBA" id="ARBA00022827"/>
    </source>
</evidence>
<name>A0A0K2SGH7_LIMPI</name>
<evidence type="ECO:0000313" key="8">
    <source>
        <dbReference type="Proteomes" id="UP000065807"/>
    </source>
</evidence>
<dbReference type="PATRIC" id="fig|1555112.3.peg.366"/>
<protein>
    <submittedName>
        <fullName evidence="7">Lactate dehydrogenase</fullName>
    </submittedName>
</protein>
<dbReference type="Gene3D" id="3.30.465.10">
    <property type="match status" value="1"/>
</dbReference>
<dbReference type="PANTHER" id="PTHR42934">
    <property type="entry name" value="GLYCOLATE OXIDASE SUBUNIT GLCD"/>
    <property type="match status" value="1"/>
</dbReference>
<gene>
    <name evidence="7" type="ORF">LIP_0349</name>
</gene>
<dbReference type="Gene3D" id="3.30.70.2190">
    <property type="match status" value="1"/>
</dbReference>
<dbReference type="Proteomes" id="UP000065807">
    <property type="component" value="Chromosome"/>
</dbReference>
<dbReference type="InterPro" id="IPR051914">
    <property type="entry name" value="FAD-linked_OxidoTrans_Type4"/>
</dbReference>
<organism evidence="7 8">
    <name type="scientific">Limnochorda pilosa</name>
    <dbReference type="NCBI Taxonomy" id="1555112"/>
    <lineage>
        <taxon>Bacteria</taxon>
        <taxon>Bacillati</taxon>
        <taxon>Bacillota</taxon>
        <taxon>Limnochordia</taxon>
        <taxon>Limnochordales</taxon>
        <taxon>Limnochordaceae</taxon>
        <taxon>Limnochorda</taxon>
    </lineage>
</organism>
<dbReference type="InterPro" id="IPR006094">
    <property type="entry name" value="Oxid_FAD_bind_N"/>
</dbReference>
<evidence type="ECO:0000256" key="2">
    <source>
        <dbReference type="ARBA" id="ARBA00008000"/>
    </source>
</evidence>
<dbReference type="Gene3D" id="1.10.45.10">
    <property type="entry name" value="Vanillyl-alcohol Oxidase, Chain A, domain 4"/>
    <property type="match status" value="1"/>
</dbReference>
<proteinExistence type="inferred from homology"/>
<dbReference type="Gene3D" id="3.30.70.2740">
    <property type="match status" value="1"/>
</dbReference>
<dbReference type="InterPro" id="IPR016164">
    <property type="entry name" value="FAD-linked_Oxase-like_C"/>
</dbReference>
<evidence type="ECO:0000256" key="1">
    <source>
        <dbReference type="ARBA" id="ARBA00001974"/>
    </source>
</evidence>
<keyword evidence="5" id="KW-0560">Oxidoreductase</keyword>
<dbReference type="OrthoDB" id="9767256at2"/>
<dbReference type="InterPro" id="IPR016171">
    <property type="entry name" value="Vanillyl_alc_oxidase_C-sub2"/>
</dbReference>
<dbReference type="InterPro" id="IPR016169">
    <property type="entry name" value="FAD-bd_PCMH_sub2"/>
</dbReference>
<dbReference type="InterPro" id="IPR036318">
    <property type="entry name" value="FAD-bd_PCMH-like_sf"/>
</dbReference>
<dbReference type="GO" id="GO:0016491">
    <property type="term" value="F:oxidoreductase activity"/>
    <property type="evidence" value="ECO:0007669"/>
    <property type="project" value="UniProtKB-KW"/>
</dbReference>
<dbReference type="Pfam" id="PF01565">
    <property type="entry name" value="FAD_binding_4"/>
    <property type="match status" value="1"/>
</dbReference>
<dbReference type="STRING" id="1555112.LIP_0349"/>